<evidence type="ECO:0000313" key="2">
    <source>
        <dbReference type="Proteomes" id="UP000663866"/>
    </source>
</evidence>
<comment type="caution">
    <text evidence="1">The sequence shown here is derived from an EMBL/GenBank/DDBJ whole genome shotgun (WGS) entry which is preliminary data.</text>
</comment>
<feature type="non-terminal residue" evidence="1">
    <location>
        <position position="1"/>
    </location>
</feature>
<sequence>EQEHKVDKLADSILRTFIDEAIGQSKQIQLLKKKTSQNATELTQEAKEWMSDDDSSDEESSKPIIVETVIIFR</sequence>
<evidence type="ECO:0000313" key="1">
    <source>
        <dbReference type="EMBL" id="CAF4754909.1"/>
    </source>
</evidence>
<dbReference type="Proteomes" id="UP000663866">
    <property type="component" value="Unassembled WGS sequence"/>
</dbReference>
<dbReference type="AlphaFoldDB" id="A0A821LR07"/>
<reference evidence="1" key="1">
    <citation type="submission" date="2021-02" db="EMBL/GenBank/DDBJ databases">
        <authorList>
            <person name="Nowell W R."/>
        </authorList>
    </citation>
    <scope>NUCLEOTIDE SEQUENCE</scope>
</reference>
<dbReference type="EMBL" id="CAJOBG010114937">
    <property type="protein sequence ID" value="CAF4754909.1"/>
    <property type="molecule type" value="Genomic_DNA"/>
</dbReference>
<gene>
    <name evidence="1" type="ORF">OVN521_LOCUS50278</name>
</gene>
<protein>
    <submittedName>
        <fullName evidence="1">Uncharacterized protein</fullName>
    </submittedName>
</protein>
<proteinExistence type="predicted"/>
<accession>A0A821LR07</accession>
<organism evidence="1 2">
    <name type="scientific">Rotaria magnacalcarata</name>
    <dbReference type="NCBI Taxonomy" id="392030"/>
    <lineage>
        <taxon>Eukaryota</taxon>
        <taxon>Metazoa</taxon>
        <taxon>Spiralia</taxon>
        <taxon>Gnathifera</taxon>
        <taxon>Rotifera</taxon>
        <taxon>Eurotatoria</taxon>
        <taxon>Bdelloidea</taxon>
        <taxon>Philodinida</taxon>
        <taxon>Philodinidae</taxon>
        <taxon>Rotaria</taxon>
    </lineage>
</organism>
<keyword evidence="2" id="KW-1185">Reference proteome</keyword>
<name>A0A821LR07_9BILA</name>